<dbReference type="FunFam" id="1.20.1740.10:FF:000001">
    <property type="entry name" value="Amino acid permease"/>
    <property type="match status" value="1"/>
</dbReference>
<comment type="subcellular location">
    <subcellularLocation>
        <location evidence="1">Membrane</location>
        <topology evidence="1">Multi-pass membrane protein</topology>
    </subcellularLocation>
</comment>
<keyword evidence="6 7" id="KW-0472">Membrane</keyword>
<dbReference type="GeneID" id="30175073"/>
<dbReference type="Gene3D" id="1.20.1740.10">
    <property type="entry name" value="Amino acid/polyamine transporter I"/>
    <property type="match status" value="1"/>
</dbReference>
<keyword evidence="5 7" id="KW-1133">Transmembrane helix</keyword>
<dbReference type="Proteomes" id="UP000094020">
    <property type="component" value="Chromosome 2"/>
</dbReference>
<dbReference type="InterPro" id="IPR050524">
    <property type="entry name" value="APC_YAT"/>
</dbReference>
<dbReference type="EMBL" id="KV700116">
    <property type="protein sequence ID" value="OCF47797.1"/>
    <property type="molecule type" value="Genomic_DNA"/>
</dbReference>
<evidence type="ECO:0000256" key="1">
    <source>
        <dbReference type="ARBA" id="ARBA00004141"/>
    </source>
</evidence>
<feature type="transmembrane region" description="Helical" evidence="7">
    <location>
        <begin position="456"/>
        <end position="477"/>
    </location>
</feature>
<evidence type="ECO:0000256" key="2">
    <source>
        <dbReference type="ARBA" id="ARBA00022448"/>
    </source>
</evidence>
<evidence type="ECO:0000259" key="8">
    <source>
        <dbReference type="Pfam" id="PF00324"/>
    </source>
</evidence>
<dbReference type="PANTHER" id="PTHR43341">
    <property type="entry name" value="AMINO ACID PERMEASE"/>
    <property type="match status" value="1"/>
</dbReference>
<dbReference type="Pfam" id="PF00324">
    <property type="entry name" value="AA_permease"/>
    <property type="match status" value="1"/>
</dbReference>
<dbReference type="PANTHER" id="PTHR43341:SF26">
    <property type="entry name" value="GENERAL AMINO ACID PERMEASE AGP3"/>
    <property type="match status" value="1"/>
</dbReference>
<evidence type="ECO:0000256" key="6">
    <source>
        <dbReference type="ARBA" id="ARBA00023136"/>
    </source>
</evidence>
<evidence type="ECO:0000313" key="11">
    <source>
        <dbReference type="Proteomes" id="UP000094020"/>
    </source>
</evidence>
<dbReference type="RefSeq" id="XP_019009016.1">
    <property type="nucleotide sequence ID" value="XM_019158403.1"/>
</dbReference>
<feature type="domain" description="Amino acid permease/ SLC12A" evidence="8">
    <location>
        <begin position="60"/>
        <end position="513"/>
    </location>
</feature>
<keyword evidence="11" id="KW-1185">Reference proteome</keyword>
<feature type="transmembrane region" description="Helical" evidence="7">
    <location>
        <begin position="63"/>
        <end position="82"/>
    </location>
</feature>
<feature type="transmembrane region" description="Helical" evidence="7">
    <location>
        <begin position="336"/>
        <end position="360"/>
    </location>
</feature>
<evidence type="ECO:0000256" key="7">
    <source>
        <dbReference type="SAM" id="Phobius"/>
    </source>
</evidence>
<name>A0A1B9HX04_9TREE</name>
<dbReference type="GO" id="GO:0015171">
    <property type="term" value="F:amino acid transmembrane transporter activity"/>
    <property type="evidence" value="ECO:0007669"/>
    <property type="project" value="TreeGrafter"/>
</dbReference>
<gene>
    <name evidence="9" type="ORF">I206_06704</name>
    <name evidence="10" type="ORF">I206_101328</name>
</gene>
<evidence type="ECO:0000313" key="10">
    <source>
        <dbReference type="EMBL" id="WWC67420.1"/>
    </source>
</evidence>
<proteinExistence type="predicted"/>
<feature type="transmembrane region" description="Helical" evidence="7">
    <location>
        <begin position="196"/>
        <end position="217"/>
    </location>
</feature>
<reference evidence="10" key="2">
    <citation type="submission" date="2013-07" db="EMBL/GenBank/DDBJ databases">
        <authorList>
            <consortium name="The Broad Institute Genome Sequencing Platform"/>
            <person name="Cuomo C."/>
            <person name="Litvintseva A."/>
            <person name="Chen Y."/>
            <person name="Heitman J."/>
            <person name="Sun S."/>
            <person name="Springer D."/>
            <person name="Dromer F."/>
            <person name="Young S.K."/>
            <person name="Zeng Q."/>
            <person name="Gargeya S."/>
            <person name="Fitzgerald M."/>
            <person name="Abouelleil A."/>
            <person name="Alvarado L."/>
            <person name="Berlin A.M."/>
            <person name="Chapman S.B."/>
            <person name="Dewar J."/>
            <person name="Goldberg J."/>
            <person name="Griggs A."/>
            <person name="Gujja S."/>
            <person name="Hansen M."/>
            <person name="Howarth C."/>
            <person name="Imamovic A."/>
            <person name="Larimer J."/>
            <person name="McCowan C."/>
            <person name="Murphy C."/>
            <person name="Pearson M."/>
            <person name="Priest M."/>
            <person name="Roberts A."/>
            <person name="Saif S."/>
            <person name="Shea T."/>
            <person name="Sykes S."/>
            <person name="Wortman J."/>
            <person name="Nusbaum C."/>
            <person name="Birren B."/>
        </authorList>
    </citation>
    <scope>NUCLEOTIDE SEQUENCE</scope>
    <source>
        <strain evidence="10">CBS 10737</strain>
    </source>
</reference>
<sequence>MSHHIEPEIAPVYALDQLDNDVKSQDKDLTPSSINVLDAEDQHTEPVVQVRLERRLQSRHMQMIAFGGVIGSGFFVALGSGFHSAGPAGLLISFSLVGCLLWIVMQAVGEMSAFMPISGSFMAFSTKFIDESVGFAIGWGYWFLWATLGISEYNTMTILLSYWNTHIPSYGWILLFNVFFLVITTRGVRVFGELELILCTFKIIFIILVMILSIIVAAGGVNNGPVLGFTYWRNPGAFANGFVGVFKTLPLAANFMVGSEMLGTTAGECANPAREVPKAAKQVTWRILFVFILGIFLQGMIVPYDDPQLLNGASPTARAVIAIAMNRNGITGIGHAVTAFCLVANISALNGTMFIASRALANLGFVGHGPKFLTKVSKRGVPVYGVIITNTIGLLALLNTSAGPGQLFTWLVNISGIIAFLAWCTICLCHIRFRAVLRAQNIPLSELPWISKGQPWFSWIGLIASIFFTLISGWTAFYKGFDYISFLQSYIILPVFFGLIVGFKLIRKNPRVDLRAVDLRTGRSVWSPEDFAVSGESRSKRLLRRGRELVTG</sequence>
<feature type="transmembrane region" description="Helical" evidence="7">
    <location>
        <begin position="128"/>
        <end position="147"/>
    </location>
</feature>
<dbReference type="InterPro" id="IPR004841">
    <property type="entry name" value="AA-permease/SLC12A_dom"/>
</dbReference>
<feature type="transmembrane region" description="Helical" evidence="7">
    <location>
        <begin position="483"/>
        <end position="506"/>
    </location>
</feature>
<reference evidence="9" key="3">
    <citation type="submission" date="2016-07" db="EMBL/GenBank/DDBJ databases">
        <title>Evolution of pathogenesis and genome organization in the Tremellales.</title>
        <authorList>
            <person name="Cuomo C."/>
            <person name="Litvintseva A."/>
            <person name="Heitman J."/>
            <person name="Chen Y."/>
            <person name="Sun S."/>
            <person name="Springer D."/>
            <person name="Dromer F."/>
            <person name="Young S."/>
            <person name="Zeng Q."/>
            <person name="Chapman S."/>
            <person name="Gujja S."/>
            <person name="Saif S."/>
            <person name="Birren B."/>
        </authorList>
    </citation>
    <scope>NUCLEOTIDE SEQUENCE</scope>
    <source>
        <strain evidence="9">CBS 10737</strain>
    </source>
</reference>
<feature type="transmembrane region" description="Helical" evidence="7">
    <location>
        <begin position="88"/>
        <end position="108"/>
    </location>
</feature>
<dbReference type="GO" id="GO:0016020">
    <property type="term" value="C:membrane"/>
    <property type="evidence" value="ECO:0007669"/>
    <property type="project" value="UniProtKB-SubCell"/>
</dbReference>
<keyword evidence="3 7" id="KW-0812">Transmembrane</keyword>
<protein>
    <recommendedName>
        <fullName evidence="8">Amino acid permease/ SLC12A domain-containing protein</fullName>
    </recommendedName>
</protein>
<feature type="transmembrane region" description="Helical" evidence="7">
    <location>
        <begin position="283"/>
        <end position="304"/>
    </location>
</feature>
<evidence type="ECO:0000256" key="5">
    <source>
        <dbReference type="ARBA" id="ARBA00022989"/>
    </source>
</evidence>
<keyword evidence="4" id="KW-0029">Amino-acid transport</keyword>
<evidence type="ECO:0000256" key="4">
    <source>
        <dbReference type="ARBA" id="ARBA00022970"/>
    </source>
</evidence>
<dbReference type="AlphaFoldDB" id="A0A1B9HX04"/>
<reference evidence="9" key="1">
    <citation type="submission" date="2013-07" db="EMBL/GenBank/DDBJ databases">
        <title>The Genome Sequence of Cryptococcus pinus CBS10737.</title>
        <authorList>
            <consortium name="The Broad Institute Genome Sequencing Platform"/>
            <person name="Cuomo C."/>
            <person name="Litvintseva A."/>
            <person name="Chen Y."/>
            <person name="Heitman J."/>
            <person name="Sun S."/>
            <person name="Springer D."/>
            <person name="Dromer F."/>
            <person name="Young S.K."/>
            <person name="Zeng Q."/>
            <person name="Gargeya S."/>
            <person name="Fitzgerald M."/>
            <person name="Abouelleil A."/>
            <person name="Alvarado L."/>
            <person name="Berlin A.M."/>
            <person name="Chapman S.B."/>
            <person name="Dewar J."/>
            <person name="Goldberg J."/>
            <person name="Griggs A."/>
            <person name="Gujja S."/>
            <person name="Hansen M."/>
            <person name="Howarth C."/>
            <person name="Imamovic A."/>
            <person name="Larimer J."/>
            <person name="McCowan C."/>
            <person name="Murphy C."/>
            <person name="Pearson M."/>
            <person name="Priest M."/>
            <person name="Roberts A."/>
            <person name="Saif S."/>
            <person name="Shea T."/>
            <person name="Sykes S."/>
            <person name="Wortman J."/>
            <person name="Nusbaum C."/>
            <person name="Birren B."/>
        </authorList>
    </citation>
    <scope>NUCLEOTIDE SEQUENCE [LARGE SCALE GENOMIC DNA]</scope>
    <source>
        <strain evidence="9">CBS 10737</strain>
    </source>
</reference>
<reference evidence="10" key="4">
    <citation type="submission" date="2024-02" db="EMBL/GenBank/DDBJ databases">
        <title>Comparative genomics of Cryptococcus and Kwoniella reveals pathogenesis evolution and contrasting modes of karyotype evolution via chromosome fusion or intercentromeric recombination.</title>
        <authorList>
            <person name="Coelho M.A."/>
            <person name="David-Palma M."/>
            <person name="Shea T."/>
            <person name="Bowers K."/>
            <person name="McGinley-Smith S."/>
            <person name="Mohammad A.W."/>
            <person name="Gnirke A."/>
            <person name="Yurkov A.M."/>
            <person name="Nowrousian M."/>
            <person name="Sun S."/>
            <person name="Cuomo C.A."/>
            <person name="Heitman J."/>
        </authorList>
    </citation>
    <scope>NUCLEOTIDE SEQUENCE</scope>
    <source>
        <strain evidence="10">CBS 10737</strain>
    </source>
</reference>
<evidence type="ECO:0000256" key="3">
    <source>
        <dbReference type="ARBA" id="ARBA00022692"/>
    </source>
</evidence>
<evidence type="ECO:0000313" key="9">
    <source>
        <dbReference type="EMBL" id="OCF47797.1"/>
    </source>
</evidence>
<feature type="transmembrane region" description="Helical" evidence="7">
    <location>
        <begin position="410"/>
        <end position="435"/>
    </location>
</feature>
<organism evidence="9">
    <name type="scientific">Kwoniella pini CBS 10737</name>
    <dbReference type="NCBI Taxonomy" id="1296096"/>
    <lineage>
        <taxon>Eukaryota</taxon>
        <taxon>Fungi</taxon>
        <taxon>Dikarya</taxon>
        <taxon>Basidiomycota</taxon>
        <taxon>Agaricomycotina</taxon>
        <taxon>Tremellomycetes</taxon>
        <taxon>Tremellales</taxon>
        <taxon>Cryptococcaceae</taxon>
        <taxon>Kwoniella</taxon>
    </lineage>
</organism>
<keyword evidence="2" id="KW-0813">Transport</keyword>
<dbReference type="STRING" id="1296096.A0A1B9HX04"/>
<feature type="transmembrane region" description="Helical" evidence="7">
    <location>
        <begin position="381"/>
        <end position="398"/>
    </location>
</feature>
<dbReference type="PIRSF" id="PIRSF006060">
    <property type="entry name" value="AA_transporter"/>
    <property type="match status" value="1"/>
</dbReference>
<accession>A0A1B9HX04</accession>
<dbReference type="KEGG" id="kpin:30175073"/>
<dbReference type="InterPro" id="IPR004840">
    <property type="entry name" value="Amino_acid_permease_CS"/>
</dbReference>
<dbReference type="PROSITE" id="PS00218">
    <property type="entry name" value="AMINO_ACID_PERMEASE_1"/>
    <property type="match status" value="1"/>
</dbReference>
<feature type="transmembrane region" description="Helical" evidence="7">
    <location>
        <begin position="167"/>
        <end position="184"/>
    </location>
</feature>
<dbReference type="OrthoDB" id="3900342at2759"/>
<dbReference type="EMBL" id="CP144520">
    <property type="protein sequence ID" value="WWC67420.1"/>
    <property type="molecule type" value="Genomic_DNA"/>
</dbReference>
<feature type="transmembrane region" description="Helical" evidence="7">
    <location>
        <begin position="237"/>
        <end position="257"/>
    </location>
</feature>